<evidence type="ECO:0000313" key="1">
    <source>
        <dbReference type="EMBL" id="KAI3704497.1"/>
    </source>
</evidence>
<reference evidence="1 2" key="2">
    <citation type="journal article" date="2022" name="Mol. Ecol. Resour.">
        <title>The genomes of chicory, endive, great burdock and yacon provide insights into Asteraceae paleo-polyploidization history and plant inulin production.</title>
        <authorList>
            <person name="Fan W."/>
            <person name="Wang S."/>
            <person name="Wang H."/>
            <person name="Wang A."/>
            <person name="Jiang F."/>
            <person name="Liu H."/>
            <person name="Zhao H."/>
            <person name="Xu D."/>
            <person name="Zhang Y."/>
        </authorList>
    </citation>
    <scope>NUCLEOTIDE SEQUENCE [LARGE SCALE GENOMIC DNA]</scope>
    <source>
        <strain evidence="2">cv. Yunnan</strain>
        <tissue evidence="1">Leaves</tissue>
    </source>
</reference>
<name>A0ACB9A2Q5_9ASTR</name>
<proteinExistence type="predicted"/>
<comment type="caution">
    <text evidence="1">The sequence shown here is derived from an EMBL/GenBank/DDBJ whole genome shotgun (WGS) entry which is preliminary data.</text>
</comment>
<reference evidence="2" key="1">
    <citation type="journal article" date="2022" name="Mol. Ecol. Resour.">
        <title>The genomes of chicory, endive, great burdock and yacon provide insights into Asteraceae palaeo-polyploidization history and plant inulin production.</title>
        <authorList>
            <person name="Fan W."/>
            <person name="Wang S."/>
            <person name="Wang H."/>
            <person name="Wang A."/>
            <person name="Jiang F."/>
            <person name="Liu H."/>
            <person name="Zhao H."/>
            <person name="Xu D."/>
            <person name="Zhang Y."/>
        </authorList>
    </citation>
    <scope>NUCLEOTIDE SEQUENCE [LARGE SCALE GENOMIC DNA]</scope>
    <source>
        <strain evidence="2">cv. Yunnan</strain>
    </source>
</reference>
<gene>
    <name evidence="1" type="ORF">L1987_74718</name>
</gene>
<protein>
    <submittedName>
        <fullName evidence="1">Uncharacterized protein</fullName>
    </submittedName>
</protein>
<keyword evidence="2" id="KW-1185">Reference proteome</keyword>
<evidence type="ECO:0000313" key="2">
    <source>
        <dbReference type="Proteomes" id="UP001056120"/>
    </source>
</evidence>
<dbReference type="Proteomes" id="UP001056120">
    <property type="component" value="Linkage Group LG25"/>
</dbReference>
<sequence length="831" mass="90822">MDETKELSCPDNDMMNPALTMTTQVSAILVLSHVFQIFLKPLGQPAPLAQILAGFVLGPSGLSRSTSIHIFFFQNFAVDFYESMALYCRISIMFLIGLEMDIPYLMRNLRPASIIACGGCLVCTLFASTISFFVYEETGSRGSRFTLALVITVILANTASPIVFRLAADLKFATSDIGRLAISASLIGDMYAVFILVIISGEKNKRTVNGWALMAFFSLLLLVGIIICTSHLVKWLNRRNRNEKNLQAVEVMLLCSVILVAALTLETMGFSSIIACFLMGSTFPRGGKSARTLLAILTYTVHNFIFPIYFGYTGFKADTSYLNELKRIAIVLMVIVLSIGGKIFGTLAACYYLKTPLNEGVLLAFLMNMKGHVDILTLTTAMQNKVINSSVFYNLMVSAVVISSLISAALISFLVRREKDTIGIRHIPMEYHSPDKELKLLACVHSSHPVNSMDDNSNLHQPDMAMDFRARKRVLLMMYVAVFGVLTTSTKEAMGRTIAPIFIFGDSTMDVGTNTRIENCSARADHPYYGIDFLGSQATGRFSNGLNTADTIVRILGGYDTSPLPYLALVEGGSNFTRGILNGANFASGGAGLAKLTGKQFYGQVVSMEEQVQQFATVQGNITALLGASKGNHLLRNSMYIFSIGSNDLMTYIFTRPTTPEQFIINLTDTYAIHLKNLYNMGARKSAIISIPPIGCCPIARSMSPGGACTNETNNLASACHTSFASLLNNLSSTLKGFKYSLANTYNMTMGIITKPIGFKNVTSACCGDMTPQGLSDCKEGVHLCETRDDYLFWDAFHPTQKASELAANALVFSQDPDFVYPINFGSLRKA</sequence>
<organism evidence="1 2">
    <name type="scientific">Smallanthus sonchifolius</name>
    <dbReference type="NCBI Taxonomy" id="185202"/>
    <lineage>
        <taxon>Eukaryota</taxon>
        <taxon>Viridiplantae</taxon>
        <taxon>Streptophyta</taxon>
        <taxon>Embryophyta</taxon>
        <taxon>Tracheophyta</taxon>
        <taxon>Spermatophyta</taxon>
        <taxon>Magnoliopsida</taxon>
        <taxon>eudicotyledons</taxon>
        <taxon>Gunneridae</taxon>
        <taxon>Pentapetalae</taxon>
        <taxon>asterids</taxon>
        <taxon>campanulids</taxon>
        <taxon>Asterales</taxon>
        <taxon>Asteraceae</taxon>
        <taxon>Asteroideae</taxon>
        <taxon>Heliantheae alliance</taxon>
        <taxon>Millerieae</taxon>
        <taxon>Smallanthus</taxon>
    </lineage>
</organism>
<dbReference type="EMBL" id="CM042042">
    <property type="protein sequence ID" value="KAI3704497.1"/>
    <property type="molecule type" value="Genomic_DNA"/>
</dbReference>
<accession>A0ACB9A2Q5</accession>